<proteinExistence type="inferred from homology"/>
<comment type="pathway">
    <text evidence="1">Secondary metabolite biosynthesis.</text>
</comment>
<dbReference type="OrthoDB" id="2094832at2759"/>
<gene>
    <name evidence="6" type="ORF">PDIGIT_LOCUS5409</name>
</gene>
<dbReference type="InterPro" id="IPR041698">
    <property type="entry name" value="Methyltransf_25"/>
</dbReference>
<organism evidence="6 7">
    <name type="scientific">Periconia digitata</name>
    <dbReference type="NCBI Taxonomy" id="1303443"/>
    <lineage>
        <taxon>Eukaryota</taxon>
        <taxon>Fungi</taxon>
        <taxon>Dikarya</taxon>
        <taxon>Ascomycota</taxon>
        <taxon>Pezizomycotina</taxon>
        <taxon>Dothideomycetes</taxon>
        <taxon>Pleosporomycetidae</taxon>
        <taxon>Pleosporales</taxon>
        <taxon>Massarineae</taxon>
        <taxon>Periconiaceae</taxon>
        <taxon>Periconia</taxon>
    </lineage>
</organism>
<dbReference type="SUPFAM" id="SSF53335">
    <property type="entry name" value="S-adenosyl-L-methionine-dependent methyltransferases"/>
    <property type="match status" value="1"/>
</dbReference>
<dbReference type="PANTHER" id="PTHR35897">
    <property type="entry name" value="METHYLTRANSFERASE AUSD"/>
    <property type="match status" value="1"/>
</dbReference>
<evidence type="ECO:0000256" key="1">
    <source>
        <dbReference type="ARBA" id="ARBA00005179"/>
    </source>
</evidence>
<evidence type="ECO:0000256" key="3">
    <source>
        <dbReference type="ARBA" id="ARBA00022691"/>
    </source>
</evidence>
<evidence type="ECO:0000313" key="7">
    <source>
        <dbReference type="Proteomes" id="UP001152607"/>
    </source>
</evidence>
<comment type="caution">
    <text evidence="6">The sequence shown here is derived from an EMBL/GenBank/DDBJ whole genome shotgun (WGS) entry which is preliminary data.</text>
</comment>
<protein>
    <recommendedName>
        <fullName evidence="5">Methyltransferase domain-containing protein</fullName>
    </recommendedName>
</protein>
<sequence length="281" mass="31746">MIENSINIIHPTCNMAEAKPPGWTENITSMTPEAVELFRVYSKVPTDRIKEHIKHIHPYPCLATFTFLDLLITQSHQYGEVLQRIKDGDKFLDLGCCVGQDIRKLVFDGAPSENTYGADLEPEFLEMGYKLFLDKSTLKTSFLTADLFDPKSSLRQLDGQIDIVHASAFLHLFDYDSCVKAVHRIVLLFKKTPNCLFIGAQLGRLEAGSIPGSKGTEKYRHNVNSFAQMWDQVGEDTGTKWDVDARLNDEDLYARAEKMGIKAGFIPPGSRWLQFSVRRVA</sequence>
<dbReference type="Gene3D" id="3.40.50.150">
    <property type="entry name" value="Vaccinia Virus protein VP39"/>
    <property type="match status" value="1"/>
</dbReference>
<reference evidence="6" key="1">
    <citation type="submission" date="2023-01" db="EMBL/GenBank/DDBJ databases">
        <authorList>
            <person name="Van Ghelder C."/>
            <person name="Rancurel C."/>
        </authorList>
    </citation>
    <scope>NUCLEOTIDE SEQUENCE</scope>
    <source>
        <strain evidence="6">CNCM I-4278</strain>
    </source>
</reference>
<accession>A0A9W4U9Z4</accession>
<evidence type="ECO:0000259" key="5">
    <source>
        <dbReference type="Pfam" id="PF13649"/>
    </source>
</evidence>
<name>A0A9W4U9Z4_9PLEO</name>
<dbReference type="GO" id="GO:0016740">
    <property type="term" value="F:transferase activity"/>
    <property type="evidence" value="ECO:0007669"/>
    <property type="project" value="UniProtKB-KW"/>
</dbReference>
<evidence type="ECO:0000313" key="6">
    <source>
        <dbReference type="EMBL" id="CAI6332386.1"/>
    </source>
</evidence>
<keyword evidence="2" id="KW-0808">Transferase</keyword>
<dbReference type="Pfam" id="PF13649">
    <property type="entry name" value="Methyltransf_25"/>
    <property type="match status" value="1"/>
</dbReference>
<dbReference type="PANTHER" id="PTHR35897:SF1">
    <property type="entry name" value="METHYLTRANSFERASE AUSD"/>
    <property type="match status" value="1"/>
</dbReference>
<dbReference type="InterPro" id="IPR029063">
    <property type="entry name" value="SAM-dependent_MTases_sf"/>
</dbReference>
<keyword evidence="3" id="KW-0949">S-adenosyl-L-methionine</keyword>
<dbReference type="InterPro" id="IPR051654">
    <property type="entry name" value="Meroterpenoid_MTases"/>
</dbReference>
<keyword evidence="7" id="KW-1185">Reference proteome</keyword>
<dbReference type="EMBL" id="CAOQHR010000003">
    <property type="protein sequence ID" value="CAI6332386.1"/>
    <property type="molecule type" value="Genomic_DNA"/>
</dbReference>
<comment type="similarity">
    <text evidence="4">Belongs to the class I-like SAM-binding methyltransferase superfamily.</text>
</comment>
<evidence type="ECO:0000256" key="2">
    <source>
        <dbReference type="ARBA" id="ARBA00022679"/>
    </source>
</evidence>
<dbReference type="AlphaFoldDB" id="A0A9W4U9Z4"/>
<feature type="domain" description="Methyltransferase" evidence="5">
    <location>
        <begin position="92"/>
        <end position="185"/>
    </location>
</feature>
<dbReference type="Proteomes" id="UP001152607">
    <property type="component" value="Unassembled WGS sequence"/>
</dbReference>
<evidence type="ECO:0000256" key="4">
    <source>
        <dbReference type="ARBA" id="ARBA00038314"/>
    </source>
</evidence>